<dbReference type="Proteomes" id="UP000600918">
    <property type="component" value="Unassembled WGS sequence"/>
</dbReference>
<proteinExistence type="predicted"/>
<sequence length="136" mass="15504">MACQRVVGNSVDTEISHFRLNLAESNFTGPMCISGLMHSIPGGPNLVEARIFVGPRRKQDRNKYKGFNESRVFNFPEVVNVFVVLSALPEEKSKRLNVFERDSSCKKFMGYSTFSKFNETIVQEMLTKNCTLWGRD</sequence>
<reference evidence="1" key="1">
    <citation type="journal article" date="2020" name="G3 (Bethesda)">
        <title>High-Quality Assemblies for Three Invasive Social Wasps from the &lt;i&gt;Vespula&lt;/i&gt; Genus.</title>
        <authorList>
            <person name="Harrop T.W.R."/>
            <person name="Guhlin J."/>
            <person name="McLaughlin G.M."/>
            <person name="Permina E."/>
            <person name="Stockwell P."/>
            <person name="Gilligan J."/>
            <person name="Le Lec M.F."/>
            <person name="Gruber M.A.M."/>
            <person name="Quinn O."/>
            <person name="Lovegrove M."/>
            <person name="Duncan E.J."/>
            <person name="Remnant E.J."/>
            <person name="Van Eeckhoven J."/>
            <person name="Graham B."/>
            <person name="Knapp R.A."/>
            <person name="Langford K.W."/>
            <person name="Kronenberg Z."/>
            <person name="Press M.O."/>
            <person name="Eacker S.M."/>
            <person name="Wilson-Rankin E.E."/>
            <person name="Purcell J."/>
            <person name="Lester P.J."/>
            <person name="Dearden P.K."/>
        </authorList>
    </citation>
    <scope>NUCLEOTIDE SEQUENCE</scope>
    <source>
        <strain evidence="1">Volc-1</strain>
    </source>
</reference>
<accession>A0A834U4I9</accession>
<name>A0A834U4I9_VESPE</name>
<organism evidence="1 2">
    <name type="scientific">Vespula pensylvanica</name>
    <name type="common">Western yellow jacket</name>
    <name type="synonym">Wasp</name>
    <dbReference type="NCBI Taxonomy" id="30213"/>
    <lineage>
        <taxon>Eukaryota</taxon>
        <taxon>Metazoa</taxon>
        <taxon>Ecdysozoa</taxon>
        <taxon>Arthropoda</taxon>
        <taxon>Hexapoda</taxon>
        <taxon>Insecta</taxon>
        <taxon>Pterygota</taxon>
        <taxon>Neoptera</taxon>
        <taxon>Endopterygota</taxon>
        <taxon>Hymenoptera</taxon>
        <taxon>Apocrita</taxon>
        <taxon>Aculeata</taxon>
        <taxon>Vespoidea</taxon>
        <taxon>Vespidae</taxon>
        <taxon>Vespinae</taxon>
        <taxon>Vespula</taxon>
    </lineage>
</organism>
<dbReference type="AlphaFoldDB" id="A0A834U4I9"/>
<evidence type="ECO:0000313" key="1">
    <source>
        <dbReference type="EMBL" id="KAF7416659.1"/>
    </source>
</evidence>
<keyword evidence="2" id="KW-1185">Reference proteome</keyword>
<dbReference type="EMBL" id="JACSDY010000010">
    <property type="protein sequence ID" value="KAF7416659.1"/>
    <property type="molecule type" value="Genomic_DNA"/>
</dbReference>
<comment type="caution">
    <text evidence="1">The sequence shown here is derived from an EMBL/GenBank/DDBJ whole genome shotgun (WGS) entry which is preliminary data.</text>
</comment>
<gene>
    <name evidence="1" type="ORF">H0235_011190</name>
</gene>
<evidence type="ECO:0000313" key="2">
    <source>
        <dbReference type="Proteomes" id="UP000600918"/>
    </source>
</evidence>
<protein>
    <submittedName>
        <fullName evidence="1">Uncharacterized protein</fullName>
    </submittedName>
</protein>